<accession>A0A9D4TUS4</accession>
<dbReference type="PANTHER" id="PTHR23077">
    <property type="entry name" value="AAA-FAMILY ATPASE"/>
    <property type="match status" value="1"/>
</dbReference>
<gene>
    <name evidence="6" type="ORF">D9Q98_001594</name>
</gene>
<dbReference type="GO" id="GO:0016887">
    <property type="term" value="F:ATP hydrolysis activity"/>
    <property type="evidence" value="ECO:0007669"/>
    <property type="project" value="InterPro"/>
</dbReference>
<keyword evidence="3" id="KW-0067">ATP-binding</keyword>
<protein>
    <recommendedName>
        <fullName evidence="5">AAA+ ATPase domain-containing protein</fullName>
    </recommendedName>
</protein>
<evidence type="ECO:0000313" key="7">
    <source>
        <dbReference type="Proteomes" id="UP001055712"/>
    </source>
</evidence>
<evidence type="ECO:0000256" key="4">
    <source>
        <dbReference type="SAM" id="MobiDB-lite"/>
    </source>
</evidence>
<dbReference type="Pfam" id="PF00004">
    <property type="entry name" value="AAA"/>
    <property type="match status" value="2"/>
</dbReference>
<dbReference type="Gene3D" id="3.40.50.300">
    <property type="entry name" value="P-loop containing nucleotide triphosphate hydrolases"/>
    <property type="match status" value="2"/>
</dbReference>
<feature type="compositionally biased region" description="Polar residues" evidence="4">
    <location>
        <begin position="784"/>
        <end position="793"/>
    </location>
</feature>
<evidence type="ECO:0000256" key="1">
    <source>
        <dbReference type="ARBA" id="ARBA00022737"/>
    </source>
</evidence>
<evidence type="ECO:0000256" key="3">
    <source>
        <dbReference type="ARBA" id="ARBA00022840"/>
    </source>
</evidence>
<dbReference type="Gene3D" id="1.10.8.60">
    <property type="match status" value="2"/>
</dbReference>
<dbReference type="InterPro" id="IPR003960">
    <property type="entry name" value="ATPase_AAA_CS"/>
</dbReference>
<dbReference type="AlphaFoldDB" id="A0A9D4TUS4"/>
<dbReference type="InterPro" id="IPR003593">
    <property type="entry name" value="AAA+_ATPase"/>
</dbReference>
<name>A0A9D4TUS4_CHLVU</name>
<dbReference type="SMART" id="SM00382">
    <property type="entry name" value="AAA"/>
    <property type="match status" value="2"/>
</dbReference>
<keyword evidence="7" id="KW-1185">Reference proteome</keyword>
<reference evidence="6" key="2">
    <citation type="submission" date="2020-11" db="EMBL/GenBank/DDBJ databases">
        <authorList>
            <person name="Cecchin M."/>
            <person name="Marcolungo L."/>
            <person name="Rossato M."/>
            <person name="Girolomoni L."/>
            <person name="Cosentino E."/>
            <person name="Cuine S."/>
            <person name="Li-Beisson Y."/>
            <person name="Delledonne M."/>
            <person name="Ballottari M."/>
        </authorList>
    </citation>
    <scope>NUCLEOTIDE SEQUENCE</scope>
    <source>
        <strain evidence="6">211/11P</strain>
        <tissue evidence="6">Whole cell</tissue>
    </source>
</reference>
<reference evidence="6" key="1">
    <citation type="journal article" date="2019" name="Plant J.">
        <title>Chlorella vulgaris genome assembly and annotation reveals the molecular basis for metabolic acclimation to high light conditions.</title>
        <authorList>
            <person name="Cecchin M."/>
            <person name="Marcolungo L."/>
            <person name="Rossato M."/>
            <person name="Girolomoni L."/>
            <person name="Cosentino E."/>
            <person name="Cuine S."/>
            <person name="Li-Beisson Y."/>
            <person name="Delledonne M."/>
            <person name="Ballottari M."/>
        </authorList>
    </citation>
    <scope>NUCLEOTIDE SEQUENCE</scope>
    <source>
        <strain evidence="6">211/11P</strain>
    </source>
</reference>
<dbReference type="PROSITE" id="PS00674">
    <property type="entry name" value="AAA"/>
    <property type="match status" value="2"/>
</dbReference>
<dbReference type="GO" id="GO:0005524">
    <property type="term" value="F:ATP binding"/>
    <property type="evidence" value="ECO:0007669"/>
    <property type="project" value="UniProtKB-KW"/>
</dbReference>
<feature type="domain" description="AAA+ ATPase" evidence="5">
    <location>
        <begin position="237"/>
        <end position="371"/>
    </location>
</feature>
<feature type="region of interest" description="Disordered" evidence="4">
    <location>
        <begin position="773"/>
        <end position="794"/>
    </location>
</feature>
<dbReference type="InterPro" id="IPR003959">
    <property type="entry name" value="ATPase_AAA_core"/>
</dbReference>
<evidence type="ECO:0000256" key="2">
    <source>
        <dbReference type="ARBA" id="ARBA00022741"/>
    </source>
</evidence>
<dbReference type="FunFam" id="3.40.50.300:FF:000018">
    <property type="entry name" value="Cell division control 48"/>
    <property type="match status" value="1"/>
</dbReference>
<dbReference type="InterPro" id="IPR041569">
    <property type="entry name" value="AAA_lid_3"/>
</dbReference>
<evidence type="ECO:0000259" key="5">
    <source>
        <dbReference type="SMART" id="SM00382"/>
    </source>
</evidence>
<dbReference type="Proteomes" id="UP001055712">
    <property type="component" value="Unassembled WGS sequence"/>
</dbReference>
<dbReference type="EMBL" id="SIDB01000002">
    <property type="protein sequence ID" value="KAI3435528.1"/>
    <property type="molecule type" value="Genomic_DNA"/>
</dbReference>
<dbReference type="PANTHER" id="PTHR23077:SF171">
    <property type="entry name" value="NUCLEAR VALOSIN-CONTAINING PROTEIN-LIKE"/>
    <property type="match status" value="1"/>
</dbReference>
<feature type="domain" description="AAA+ ATPase" evidence="5">
    <location>
        <begin position="511"/>
        <end position="651"/>
    </location>
</feature>
<dbReference type="Pfam" id="PF17862">
    <property type="entry name" value="AAA_lid_3"/>
    <property type="match status" value="1"/>
</dbReference>
<keyword evidence="2" id="KW-0547">Nucleotide-binding</keyword>
<sequence length="845" mass="86879">MAATESETSWWGATTWFSAAGVAEPAARPDVTAPSNHVVPAPPAGLVVGGARSQSRFGGKTAIPMGTCAPGSVRSRSATLHSLPAASASLDTAVSGQVAPGQTADGSTPACAYGGALRGEEGPHISRWQWCEQAGWVLRDQQPLLGAGTQAAAASSDKHTLAARRWGDGRDALAAAAVARCAPAKRPRLLASTLTGDPSDAGFEAVGGLLRQKEALMAALALPLLHPRLFSALGASPARGVLLHGPPGSGKTHLVRALAAQARLPLVVLNGGECVGEGAERVLARAFTAAKSQAPCILLFDELDALAPCRRSTTSEHERAATARLLAAVDELRGARCRVALVGTTSRRQAVDGALRRAGRLDSEVALGALQAGERLAVLQCCSRHMPLHSDVQLQPIATRLRGFVAADVAAVCAEAALVCAVEAVRVAEAEGRLEAVQGQAFLAGLAVRAAHFEAAEARLGPAVLRGLAPEVPDTRFEDIGGLQEVKATLREMIELPLCHGKRLAAYGLPPPRGALLYGPPGCGKTLLARAAAARCGANFLAVSGPELLQKWLGESEAAVRAVFEAARQASPCLIFFDEVDSIAGRRGGAGGAAGEATAARVLNQLLVEMDGLAGRGEVFILAATNRPQALDPALLRPGRLDHLLQVPLPDPPARLAILAASLRRCPLAADVDLAGLAGEATEGMSGADLSEVARRAGTAAIRELVAAEQAWAAAHGQAGSSSGGGAGAAPPAMLPLRHRHLADALAGMRRSVSAGEAAHHAGIEQLLQQGSLPGEEQGRPAGTDSQRQQAGEQQRLLRQVVQQAVGGTVERRLSSLQARVQQLEEALRNGGMAVPEPAPTPAAV</sequence>
<dbReference type="InterPro" id="IPR050168">
    <property type="entry name" value="AAA_ATPase_domain"/>
</dbReference>
<comment type="caution">
    <text evidence="6">The sequence shown here is derived from an EMBL/GenBank/DDBJ whole genome shotgun (WGS) entry which is preliminary data.</text>
</comment>
<organism evidence="6 7">
    <name type="scientific">Chlorella vulgaris</name>
    <name type="common">Green alga</name>
    <dbReference type="NCBI Taxonomy" id="3077"/>
    <lineage>
        <taxon>Eukaryota</taxon>
        <taxon>Viridiplantae</taxon>
        <taxon>Chlorophyta</taxon>
        <taxon>core chlorophytes</taxon>
        <taxon>Trebouxiophyceae</taxon>
        <taxon>Chlorellales</taxon>
        <taxon>Chlorellaceae</taxon>
        <taxon>Chlorella clade</taxon>
        <taxon>Chlorella</taxon>
    </lineage>
</organism>
<dbReference type="SUPFAM" id="SSF52540">
    <property type="entry name" value="P-loop containing nucleoside triphosphate hydrolases"/>
    <property type="match status" value="2"/>
</dbReference>
<dbReference type="OrthoDB" id="513202at2759"/>
<keyword evidence="1" id="KW-0677">Repeat</keyword>
<proteinExistence type="predicted"/>
<dbReference type="InterPro" id="IPR027417">
    <property type="entry name" value="P-loop_NTPase"/>
</dbReference>
<dbReference type="FunFam" id="3.40.50.300:FF:000061">
    <property type="entry name" value="ATPase family, AAA domain-containing 2"/>
    <property type="match status" value="1"/>
</dbReference>
<evidence type="ECO:0000313" key="6">
    <source>
        <dbReference type="EMBL" id="KAI3435528.1"/>
    </source>
</evidence>